<keyword evidence="2" id="KW-1185">Reference proteome</keyword>
<dbReference type="EnsemblMetazoa" id="AALB014430-RA">
    <property type="protein sequence ID" value="AALB014430-PA"/>
    <property type="gene ID" value="AALB014430"/>
</dbReference>
<evidence type="ECO:0000313" key="2">
    <source>
        <dbReference type="Proteomes" id="UP000069272"/>
    </source>
</evidence>
<dbReference type="Proteomes" id="UP000069272">
    <property type="component" value="Chromosome 3L"/>
</dbReference>
<evidence type="ECO:0000313" key="1">
    <source>
        <dbReference type="EnsemblMetazoa" id="AALB014430-PA"/>
    </source>
</evidence>
<protein>
    <submittedName>
        <fullName evidence="1">Uncharacterized protein</fullName>
    </submittedName>
</protein>
<dbReference type="VEuPathDB" id="VectorBase:AALB014430"/>
<reference evidence="1" key="2">
    <citation type="submission" date="2022-08" db="UniProtKB">
        <authorList>
            <consortium name="EnsemblMetazoa"/>
        </authorList>
    </citation>
    <scope>IDENTIFICATION</scope>
    <source>
        <strain evidence="1">STECLA/ALBI9_A</strain>
    </source>
</reference>
<dbReference type="AlphaFoldDB" id="A0A182FXR3"/>
<proteinExistence type="predicted"/>
<name>A0A182FXR3_ANOAL</name>
<organism evidence="1 2">
    <name type="scientific">Anopheles albimanus</name>
    <name type="common">New world malaria mosquito</name>
    <dbReference type="NCBI Taxonomy" id="7167"/>
    <lineage>
        <taxon>Eukaryota</taxon>
        <taxon>Metazoa</taxon>
        <taxon>Ecdysozoa</taxon>
        <taxon>Arthropoda</taxon>
        <taxon>Hexapoda</taxon>
        <taxon>Insecta</taxon>
        <taxon>Pterygota</taxon>
        <taxon>Neoptera</taxon>
        <taxon>Endopterygota</taxon>
        <taxon>Diptera</taxon>
        <taxon>Nematocera</taxon>
        <taxon>Culicoidea</taxon>
        <taxon>Culicidae</taxon>
        <taxon>Anophelinae</taxon>
        <taxon>Anopheles</taxon>
    </lineage>
</organism>
<accession>A0A182FXR3</accession>
<reference evidence="1 2" key="1">
    <citation type="journal article" date="2017" name="G3 (Bethesda)">
        <title>The Physical Genome Mapping of Anopheles albimanus Corrected Scaffold Misassemblies and Identified Interarm Rearrangements in Genus Anopheles.</title>
        <authorList>
            <person name="Artemov G.N."/>
            <person name="Peery A.N."/>
            <person name="Jiang X."/>
            <person name="Tu Z."/>
            <person name="Stegniy V.N."/>
            <person name="Sharakhova M.V."/>
            <person name="Sharakhov I.V."/>
        </authorList>
    </citation>
    <scope>NUCLEOTIDE SEQUENCE [LARGE SCALE GENOMIC DNA]</scope>
    <source>
        <strain evidence="1 2">ALBI9_A</strain>
    </source>
</reference>
<sequence length="16" mass="1748">MKIDRTVARCTVGGKI</sequence>